<feature type="transmembrane region" description="Helical" evidence="6">
    <location>
        <begin position="57"/>
        <end position="80"/>
    </location>
</feature>
<proteinExistence type="predicted"/>
<evidence type="ECO:0000256" key="6">
    <source>
        <dbReference type="SAM" id="Phobius"/>
    </source>
</evidence>
<feature type="transmembrane region" description="Helical" evidence="6">
    <location>
        <begin position="147"/>
        <end position="170"/>
    </location>
</feature>
<dbReference type="AlphaFoldDB" id="A0A1Y3PN03"/>
<accession>A0A1Y3PN03</accession>
<evidence type="ECO:0000256" key="5">
    <source>
        <dbReference type="ARBA" id="ARBA00023136"/>
    </source>
</evidence>
<feature type="transmembrane region" description="Helical" evidence="6">
    <location>
        <begin position="18"/>
        <end position="37"/>
    </location>
</feature>
<dbReference type="InterPro" id="IPR020846">
    <property type="entry name" value="MFS_dom"/>
</dbReference>
<keyword evidence="3 6" id="KW-0812">Transmembrane</keyword>
<feature type="transmembrane region" description="Helical" evidence="6">
    <location>
        <begin position="319"/>
        <end position="340"/>
    </location>
</feature>
<feature type="transmembrane region" description="Helical" evidence="6">
    <location>
        <begin position="292"/>
        <end position="313"/>
    </location>
</feature>
<dbReference type="InterPro" id="IPR052952">
    <property type="entry name" value="MFS-Transporter"/>
</dbReference>
<feature type="transmembrane region" description="Helical" evidence="6">
    <location>
        <begin position="387"/>
        <end position="408"/>
    </location>
</feature>
<feature type="transmembrane region" description="Helical" evidence="6">
    <location>
        <begin position="257"/>
        <end position="280"/>
    </location>
</feature>
<gene>
    <name evidence="8" type="ORF">BAA01_14095</name>
</gene>
<comment type="caution">
    <text evidence="8">The sequence shown here is derived from an EMBL/GenBank/DDBJ whole genome shotgun (WGS) entry which is preliminary data.</text>
</comment>
<keyword evidence="2" id="KW-0813">Transport</keyword>
<organism evidence="8 9">
    <name type="scientific">Bacillus thermozeamaize</name>
    <dbReference type="NCBI Taxonomy" id="230954"/>
    <lineage>
        <taxon>Bacteria</taxon>
        <taxon>Bacillati</taxon>
        <taxon>Bacillota</taxon>
        <taxon>Bacilli</taxon>
        <taxon>Bacillales</taxon>
        <taxon>Bacillaceae</taxon>
        <taxon>Bacillus</taxon>
    </lineage>
</organism>
<name>A0A1Y3PN03_9BACI</name>
<evidence type="ECO:0000256" key="3">
    <source>
        <dbReference type="ARBA" id="ARBA00022692"/>
    </source>
</evidence>
<dbReference type="GO" id="GO:0005886">
    <property type="term" value="C:plasma membrane"/>
    <property type="evidence" value="ECO:0007669"/>
    <property type="project" value="UniProtKB-SubCell"/>
</dbReference>
<reference evidence="9" key="1">
    <citation type="submission" date="2016-06" db="EMBL/GenBank/DDBJ databases">
        <authorList>
            <person name="Nascimento L."/>
            <person name="Pereira R.V."/>
            <person name="Martins L.F."/>
            <person name="Quaggio R.B."/>
            <person name="Silva A.M."/>
            <person name="Setubal J.C."/>
        </authorList>
    </citation>
    <scope>NUCLEOTIDE SEQUENCE [LARGE SCALE GENOMIC DNA]</scope>
</reference>
<evidence type="ECO:0000313" key="9">
    <source>
        <dbReference type="Proteomes" id="UP000196475"/>
    </source>
</evidence>
<feature type="transmembrane region" description="Helical" evidence="6">
    <location>
        <begin position="109"/>
        <end position="126"/>
    </location>
</feature>
<dbReference type="PROSITE" id="PS50850">
    <property type="entry name" value="MFS"/>
    <property type="match status" value="1"/>
</dbReference>
<comment type="subcellular location">
    <subcellularLocation>
        <location evidence="1">Cell membrane</location>
        <topology evidence="1">Multi-pass membrane protein</topology>
    </subcellularLocation>
</comment>
<keyword evidence="4 6" id="KW-1133">Transmembrane helix</keyword>
<keyword evidence="5 6" id="KW-0472">Membrane</keyword>
<evidence type="ECO:0000256" key="2">
    <source>
        <dbReference type="ARBA" id="ARBA00022448"/>
    </source>
</evidence>
<evidence type="ECO:0000256" key="4">
    <source>
        <dbReference type="ARBA" id="ARBA00022989"/>
    </source>
</evidence>
<dbReference type="GO" id="GO:0022857">
    <property type="term" value="F:transmembrane transporter activity"/>
    <property type="evidence" value="ECO:0007669"/>
    <property type="project" value="InterPro"/>
</dbReference>
<feature type="transmembrane region" description="Helical" evidence="6">
    <location>
        <begin position="352"/>
        <end position="375"/>
    </location>
</feature>
<dbReference type="EMBL" id="LZRT01000056">
    <property type="protein sequence ID" value="OUM88762.1"/>
    <property type="molecule type" value="Genomic_DNA"/>
</dbReference>
<evidence type="ECO:0000259" key="7">
    <source>
        <dbReference type="PROSITE" id="PS50850"/>
    </source>
</evidence>
<dbReference type="Pfam" id="PF07690">
    <property type="entry name" value="MFS_1"/>
    <property type="match status" value="1"/>
</dbReference>
<protein>
    <submittedName>
        <fullName evidence="8">MFS transporter</fullName>
    </submittedName>
</protein>
<sequence>METETGGRRKPKSESLAAAWRMLGWLLLTQTAVAFVGRSLAPLGPLVEADLLLSKAQVGMLMAALFLGQSLVSLPSGYLADRLGSRRLLIGLTLCLGSGFAVAALLDSFWWMLVFITIGGLGYGAMHPTSNRGIVYWFPLERRGTAMGLKQMGVTAGSSLAVLLLLPLALQWGWRITLILACLLLTLIGLAAWWGYRDPASGEAGVSMGVRAFFASLWKMVRHRRLLAVSLAAFGLSGAQMCLTTYVVFFAHEQLGYGLYLAGLLLFVSEVGGSAGRVLWGVISDRFFGGRRLIVLVLIALVTAACSVVTAWLPAGAPFWAVLPLIALFGFGIAGFNGMWMNAAAESVPKEWSGLASGFSISVGSWGVILGPPIFGWLVDRNHDYTIAWLFLAALMLVVIGLLIWGMVKGGRAPAGG</sequence>
<feature type="domain" description="Major facilitator superfamily (MFS) profile" evidence="7">
    <location>
        <begin position="17"/>
        <end position="413"/>
    </location>
</feature>
<dbReference type="SUPFAM" id="SSF103473">
    <property type="entry name" value="MFS general substrate transporter"/>
    <property type="match status" value="1"/>
</dbReference>
<dbReference type="InterPro" id="IPR011701">
    <property type="entry name" value="MFS"/>
</dbReference>
<dbReference type="Gene3D" id="1.20.1250.20">
    <property type="entry name" value="MFS general substrate transporter like domains"/>
    <property type="match status" value="2"/>
</dbReference>
<feature type="transmembrane region" description="Helical" evidence="6">
    <location>
        <begin position="87"/>
        <end position="103"/>
    </location>
</feature>
<feature type="transmembrane region" description="Helical" evidence="6">
    <location>
        <begin position="176"/>
        <end position="196"/>
    </location>
</feature>
<dbReference type="Proteomes" id="UP000196475">
    <property type="component" value="Unassembled WGS sequence"/>
</dbReference>
<feature type="transmembrane region" description="Helical" evidence="6">
    <location>
        <begin position="226"/>
        <end position="251"/>
    </location>
</feature>
<evidence type="ECO:0000256" key="1">
    <source>
        <dbReference type="ARBA" id="ARBA00004651"/>
    </source>
</evidence>
<dbReference type="PANTHER" id="PTHR23527">
    <property type="entry name" value="BLL3282 PROTEIN"/>
    <property type="match status" value="1"/>
</dbReference>
<evidence type="ECO:0000313" key="8">
    <source>
        <dbReference type="EMBL" id="OUM88762.1"/>
    </source>
</evidence>
<dbReference type="InterPro" id="IPR036259">
    <property type="entry name" value="MFS_trans_sf"/>
</dbReference>
<dbReference type="PANTHER" id="PTHR23527:SF1">
    <property type="entry name" value="BLL3282 PROTEIN"/>
    <property type="match status" value="1"/>
</dbReference>